<reference evidence="6 7" key="1">
    <citation type="submission" date="2022-05" db="EMBL/GenBank/DDBJ databases">
        <authorList>
            <consortium name="Genoscope - CEA"/>
            <person name="William W."/>
        </authorList>
    </citation>
    <scope>NUCLEOTIDE SEQUENCE [LARGE SCALE GENOMIC DNA]</scope>
</reference>
<keyword evidence="3" id="KW-0539">Nucleus</keyword>
<evidence type="ECO:0000256" key="1">
    <source>
        <dbReference type="ARBA" id="ARBA00005562"/>
    </source>
</evidence>
<dbReference type="PANTHER" id="PTHR11849:SF133">
    <property type="entry name" value="ETS DOMAIN-CONTAINING PROTEIN"/>
    <property type="match status" value="1"/>
</dbReference>
<dbReference type="InterPro" id="IPR036388">
    <property type="entry name" value="WH-like_DNA-bd_sf"/>
</dbReference>
<evidence type="ECO:0000313" key="6">
    <source>
        <dbReference type="EMBL" id="CAH3030499.1"/>
    </source>
</evidence>
<protein>
    <recommendedName>
        <fullName evidence="5">ETS domain-containing protein</fullName>
    </recommendedName>
</protein>
<dbReference type="InterPro" id="IPR046328">
    <property type="entry name" value="ETS_fam"/>
</dbReference>
<feature type="domain" description="ETS" evidence="5">
    <location>
        <begin position="48"/>
        <end position="129"/>
    </location>
</feature>
<dbReference type="InterPro" id="IPR000418">
    <property type="entry name" value="Ets_dom"/>
</dbReference>
<dbReference type="Proteomes" id="UP001159427">
    <property type="component" value="Unassembled WGS sequence"/>
</dbReference>
<evidence type="ECO:0000256" key="3">
    <source>
        <dbReference type="RuleBase" id="RU004019"/>
    </source>
</evidence>
<comment type="similarity">
    <text evidence="1 3">Belongs to the ETS family.</text>
</comment>
<dbReference type="Pfam" id="PF00178">
    <property type="entry name" value="Ets"/>
    <property type="match status" value="3"/>
</dbReference>
<dbReference type="PRINTS" id="PR00454">
    <property type="entry name" value="ETSDOMAIN"/>
</dbReference>
<feature type="domain" description="ETS" evidence="5">
    <location>
        <begin position="481"/>
        <end position="562"/>
    </location>
</feature>
<keyword evidence="7" id="KW-1185">Reference proteome</keyword>
<evidence type="ECO:0000256" key="2">
    <source>
        <dbReference type="ARBA" id="ARBA00023125"/>
    </source>
</evidence>
<accession>A0ABN8MQU4</accession>
<dbReference type="PROSITE" id="PS50061">
    <property type="entry name" value="ETS_DOMAIN_3"/>
    <property type="match status" value="3"/>
</dbReference>
<dbReference type="SUPFAM" id="SSF46785">
    <property type="entry name" value="Winged helix' DNA-binding domain"/>
    <property type="match status" value="3"/>
</dbReference>
<gene>
    <name evidence="6" type="ORF">PEVE_00038061</name>
</gene>
<evidence type="ECO:0000256" key="4">
    <source>
        <dbReference type="SAM" id="MobiDB-lite"/>
    </source>
</evidence>
<sequence>MFEENSSFDESRASSTGSSLDGSVDELNEQGIPKGLESRRETRFKNIVHLWEFLLELLANENCRSLITWSNKSRWEFKIRDPDEVAKRWGQYKRIKKMTYDKLSRALRYYYTKGIISKVQNQRLMYRFHKLPYKYEPGVTRSRYHGQRIRACLGQNGSGVTASQLDNHETSTSFGHLIVNMNPYIVDHQHVEASDGPTGQGSDSSSVTHYKNIVHLWEFLLELLADESCRSIITWSNENRMEFKIKVPDEVAKRWGQFKRTRTMTYDKLSRALRFYYSKGIIQKVPKQRLVYRFHKLPYKYEPGVTRWRPHGQRIKACITQNESSVTTTEYGGHGINSYIGQRGAGINLFIGQRQAFQKEKPITPPLMGHDWSSAFTPVITPFRRSRAASSFLPTSTTLHPALSCHDPVFNTSSPFQLRSRIIFPDDINPGFRPVKQVKPVGHDMQVKSTTASSIPHVEASDGPTGQGSDSSSVTHYKNIVHLWEFLLELLADESCRSIITWSNENRMEFKIKVPDEVAKRWGQFKRTRTMTYDKLSRALRFYYSKGIIQKVPKQRLVYRFHKLPYKYEPGVTRWRPHGQRIKACITQNESSVTATEYSSHGINSYIGQRGAGINLFIGQQQALQKEKPITPPLMGHDWSSAFTPVITPFRRSRAASSFLPTSTTLHPALSCHDPVFNTSSLFPLRSRIIFPDDINPGFRPVKQVKPVGHDMQVKSTTASSIPVSVIQRI</sequence>
<feature type="region of interest" description="Disordered" evidence="4">
    <location>
        <begin position="1"/>
        <end position="27"/>
    </location>
</feature>
<dbReference type="SMART" id="SM00413">
    <property type="entry name" value="ETS"/>
    <property type="match status" value="3"/>
</dbReference>
<name>A0ABN8MQU4_9CNID</name>
<dbReference type="PROSITE" id="PS00345">
    <property type="entry name" value="ETS_DOMAIN_1"/>
    <property type="match status" value="3"/>
</dbReference>
<proteinExistence type="inferred from homology"/>
<dbReference type="EMBL" id="CALNXI010000638">
    <property type="protein sequence ID" value="CAH3030499.1"/>
    <property type="molecule type" value="Genomic_DNA"/>
</dbReference>
<evidence type="ECO:0000313" key="7">
    <source>
        <dbReference type="Proteomes" id="UP001159427"/>
    </source>
</evidence>
<comment type="subcellular location">
    <subcellularLocation>
        <location evidence="3">Nucleus</location>
    </subcellularLocation>
</comment>
<feature type="region of interest" description="Disordered" evidence="4">
    <location>
        <begin position="449"/>
        <end position="472"/>
    </location>
</feature>
<dbReference type="Gene3D" id="1.10.10.10">
    <property type="entry name" value="Winged helix-like DNA-binding domain superfamily/Winged helix DNA-binding domain"/>
    <property type="match status" value="3"/>
</dbReference>
<organism evidence="6 7">
    <name type="scientific">Porites evermanni</name>
    <dbReference type="NCBI Taxonomy" id="104178"/>
    <lineage>
        <taxon>Eukaryota</taxon>
        <taxon>Metazoa</taxon>
        <taxon>Cnidaria</taxon>
        <taxon>Anthozoa</taxon>
        <taxon>Hexacorallia</taxon>
        <taxon>Scleractinia</taxon>
        <taxon>Fungiina</taxon>
        <taxon>Poritidae</taxon>
        <taxon>Porites</taxon>
    </lineage>
</organism>
<comment type="caution">
    <text evidence="6">The sequence shown here is derived from an EMBL/GenBank/DDBJ whole genome shotgun (WGS) entry which is preliminary data.</text>
</comment>
<dbReference type="InterPro" id="IPR036390">
    <property type="entry name" value="WH_DNA-bd_sf"/>
</dbReference>
<dbReference type="PANTHER" id="PTHR11849">
    <property type="entry name" value="ETS"/>
    <property type="match status" value="1"/>
</dbReference>
<feature type="domain" description="ETS" evidence="5">
    <location>
        <begin position="214"/>
        <end position="295"/>
    </location>
</feature>
<keyword evidence="2 3" id="KW-0238">DNA-binding</keyword>
<evidence type="ECO:0000259" key="5">
    <source>
        <dbReference type="PROSITE" id="PS50061"/>
    </source>
</evidence>